<evidence type="ECO:0000313" key="10">
    <source>
        <dbReference type="EMBL" id="SCV05521.1"/>
    </source>
</evidence>
<dbReference type="AlphaFoldDB" id="A0A1G4KM25"/>
<organism evidence="10 11">
    <name type="scientific">Lachancea nothofagi CBS 11611</name>
    <dbReference type="NCBI Taxonomy" id="1266666"/>
    <lineage>
        <taxon>Eukaryota</taxon>
        <taxon>Fungi</taxon>
        <taxon>Dikarya</taxon>
        <taxon>Ascomycota</taxon>
        <taxon>Saccharomycotina</taxon>
        <taxon>Saccharomycetes</taxon>
        <taxon>Saccharomycetales</taxon>
        <taxon>Saccharomycetaceae</taxon>
        <taxon>Lachancea</taxon>
    </lineage>
</organism>
<feature type="transmembrane region" description="Helical" evidence="8">
    <location>
        <begin position="358"/>
        <end position="375"/>
    </location>
</feature>
<evidence type="ECO:0000256" key="2">
    <source>
        <dbReference type="ARBA" id="ARBA00008066"/>
    </source>
</evidence>
<dbReference type="EMBL" id="LT598447">
    <property type="protein sequence ID" value="SCV05521.1"/>
    <property type="molecule type" value="Genomic_DNA"/>
</dbReference>
<evidence type="ECO:0000259" key="9">
    <source>
        <dbReference type="Pfam" id="PF01490"/>
    </source>
</evidence>
<feature type="domain" description="Amino acid transporter transmembrane" evidence="9">
    <location>
        <begin position="214"/>
        <end position="603"/>
    </location>
</feature>
<keyword evidence="5 8" id="KW-1133">Transmembrane helix</keyword>
<accession>A0A1G4KM25</accession>
<feature type="transmembrane region" description="Helical" evidence="8">
    <location>
        <begin position="293"/>
        <end position="313"/>
    </location>
</feature>
<sequence length="608" mass="67636">MPVNLLNTRSSVTDDASRSVTHSRRPSGVASNIVAISPEQQMADVVSRHLVNPSDKPSSDSFNPLQLQGGDITRELYRWQDHNQEAAVSDNQPGRLEAPRHRRSISFSGSVRSHGSIPNTEMSAEQIRAPQGFRRSFLVQKSLQEGGHIPTFVARNFFEFLTLYGHFAGQDLSEDEDEDIDQDQDVAEDEETALVGESPAKRRAALRAARRESHKSSTFKAVLLLVKSFVGTGVLFLPRAFHNGGWAFSTFCLLLCGIVSYYCFVILISTKNKLNVKGYGDLGGSVYGHKMELAILGSIVLSQIGFVAAYAVFTATNLQVFFANVFHWEYSLTFWLLVQLALYLPLSLTRNIAKLSGTALLADLFILLGLLYVYYYCGQFVVHHGIASESMLVFNKNDWTLFIGTAIFTYEGIGLLIPIQESMKHPEKFNKCLFGVMASVTIIFVMCGLLCYSAFGDRVKIVILLNFPRDSAMTATVQLLYALAILLSTPLQLFPTIRILETSIFPKNASGKYNPRVKWLKNYFRVAVVLANMGIAWLGANDLDKFVSLVGSFACIPLIYIYPPLLHYKAFSKGEAPKSLLAIDLAIAIFGTCVMTYTTYQAVYLWFV</sequence>
<feature type="transmembrane region" description="Helical" evidence="8">
    <location>
        <begin position="580"/>
        <end position="607"/>
    </location>
</feature>
<name>A0A1G4KM25_9SACH</name>
<feature type="transmembrane region" description="Helical" evidence="8">
    <location>
        <begin position="399"/>
        <end position="420"/>
    </location>
</feature>
<feature type="region of interest" description="Disordered" evidence="7">
    <location>
        <begin position="1"/>
        <end position="28"/>
    </location>
</feature>
<keyword evidence="3" id="KW-0926">Vacuole</keyword>
<feature type="transmembrane region" description="Helical" evidence="8">
    <location>
        <begin position="247"/>
        <end position="268"/>
    </location>
</feature>
<dbReference type="OrthoDB" id="1684102at2759"/>
<evidence type="ECO:0000256" key="3">
    <source>
        <dbReference type="ARBA" id="ARBA00022554"/>
    </source>
</evidence>
<dbReference type="Proteomes" id="UP000189911">
    <property type="component" value="Chromosome H"/>
</dbReference>
<evidence type="ECO:0000256" key="1">
    <source>
        <dbReference type="ARBA" id="ARBA00004128"/>
    </source>
</evidence>
<protein>
    <submittedName>
        <fullName evidence="10">LANO_0H09318g1_1</fullName>
    </submittedName>
</protein>
<evidence type="ECO:0000313" key="11">
    <source>
        <dbReference type="Proteomes" id="UP000189911"/>
    </source>
</evidence>
<keyword evidence="11" id="KW-1185">Reference proteome</keyword>
<feature type="transmembrane region" description="Helical" evidence="8">
    <location>
        <begin position="221"/>
        <end position="241"/>
    </location>
</feature>
<dbReference type="PANTHER" id="PTHR22950:SF530">
    <property type="entry name" value="VACUOLAR AMINO ACID TRANSPORTER 3"/>
    <property type="match status" value="1"/>
</dbReference>
<dbReference type="GO" id="GO:0005774">
    <property type="term" value="C:vacuolar membrane"/>
    <property type="evidence" value="ECO:0007669"/>
    <property type="project" value="UniProtKB-SubCell"/>
</dbReference>
<feature type="transmembrane region" description="Helical" evidence="8">
    <location>
        <begin position="522"/>
        <end position="540"/>
    </location>
</feature>
<proteinExistence type="inferred from homology"/>
<dbReference type="GO" id="GO:0005302">
    <property type="term" value="F:L-tyrosine transmembrane transporter activity"/>
    <property type="evidence" value="ECO:0007669"/>
    <property type="project" value="TreeGrafter"/>
</dbReference>
<feature type="compositionally biased region" description="Acidic residues" evidence="7">
    <location>
        <begin position="174"/>
        <end position="192"/>
    </location>
</feature>
<evidence type="ECO:0000256" key="8">
    <source>
        <dbReference type="SAM" id="Phobius"/>
    </source>
</evidence>
<feature type="transmembrane region" description="Helical" evidence="8">
    <location>
        <begin position="432"/>
        <end position="455"/>
    </location>
</feature>
<dbReference type="Pfam" id="PF01490">
    <property type="entry name" value="Aa_trans"/>
    <property type="match status" value="1"/>
</dbReference>
<evidence type="ECO:0000256" key="5">
    <source>
        <dbReference type="ARBA" id="ARBA00022989"/>
    </source>
</evidence>
<feature type="transmembrane region" description="Helical" evidence="8">
    <location>
        <begin position="475"/>
        <end position="494"/>
    </location>
</feature>
<evidence type="ECO:0000256" key="6">
    <source>
        <dbReference type="ARBA" id="ARBA00023136"/>
    </source>
</evidence>
<keyword evidence="4 8" id="KW-0812">Transmembrane</keyword>
<keyword evidence="6 8" id="KW-0472">Membrane</keyword>
<evidence type="ECO:0000256" key="4">
    <source>
        <dbReference type="ARBA" id="ARBA00022692"/>
    </source>
</evidence>
<feature type="compositionally biased region" description="Polar residues" evidence="7">
    <location>
        <begin position="1"/>
        <end position="20"/>
    </location>
</feature>
<dbReference type="PANTHER" id="PTHR22950">
    <property type="entry name" value="AMINO ACID TRANSPORTER"/>
    <property type="match status" value="1"/>
</dbReference>
<reference evidence="11" key="1">
    <citation type="submission" date="2016-03" db="EMBL/GenBank/DDBJ databases">
        <authorList>
            <person name="Devillers Hugo."/>
        </authorList>
    </citation>
    <scope>NUCLEOTIDE SEQUENCE [LARGE SCALE GENOMIC DNA]</scope>
</reference>
<comment type="subcellular location">
    <subcellularLocation>
        <location evidence="1">Vacuole membrane</location>
        <topology evidence="1">Multi-pass membrane protein</topology>
    </subcellularLocation>
</comment>
<dbReference type="InterPro" id="IPR013057">
    <property type="entry name" value="AA_transpt_TM"/>
</dbReference>
<gene>
    <name evidence="10" type="ORF">LANO_0H09318G</name>
</gene>
<feature type="region of interest" description="Disordered" evidence="7">
    <location>
        <begin position="174"/>
        <end position="194"/>
    </location>
</feature>
<evidence type="ECO:0000256" key="7">
    <source>
        <dbReference type="SAM" id="MobiDB-lite"/>
    </source>
</evidence>
<comment type="similarity">
    <text evidence="2">Belongs to the amino acid/polyamine transporter 2 family.</text>
</comment>
<feature type="transmembrane region" description="Helical" evidence="8">
    <location>
        <begin position="325"/>
        <end position="346"/>
    </location>
</feature>
<feature type="transmembrane region" description="Helical" evidence="8">
    <location>
        <begin position="546"/>
        <end position="568"/>
    </location>
</feature>